<evidence type="ECO:0000256" key="1">
    <source>
        <dbReference type="SAM" id="SignalP"/>
    </source>
</evidence>
<reference evidence="2 3" key="1">
    <citation type="submission" date="2019-08" db="EMBL/GenBank/DDBJ databases">
        <title>Massilia golmudensis sp. nov., isolated from sand in the Qinghai-Tibetan Plateau.</title>
        <authorList>
            <person name="Zhang B."/>
        </authorList>
    </citation>
    <scope>NUCLEOTIDE SEQUENCE [LARGE SCALE GENOMIC DNA]</scope>
    <source>
        <strain evidence="2 3">GEM5</strain>
    </source>
</reference>
<evidence type="ECO:0000313" key="2">
    <source>
        <dbReference type="EMBL" id="TXF99848.1"/>
    </source>
</evidence>
<keyword evidence="1" id="KW-0732">Signal</keyword>
<keyword evidence="3" id="KW-1185">Reference proteome</keyword>
<feature type="signal peptide" evidence="1">
    <location>
        <begin position="1"/>
        <end position="35"/>
    </location>
</feature>
<dbReference type="AlphaFoldDB" id="A0A5C7G1U0"/>
<sequence>MSWSRHRGKSVATNGRHACAAVAGLAWLCCQPVHAQDAQELAKKLANPVAAMISVPLQANDDRRYGPTRDGHRFTLNVQPVVPVTLNPDWTLISRTILPVISQHELTPGAGHQHGIGDVTQSFFLSPSRPGANGIVWGAGPAFLLPTGSESALSARQWGAGPTGVVLRQHGPWTYGALANHIWSFAGHDDRPNVSATFLQPFLSYTTKDAWTFGINTESSYDWKQEQWSVPVNFTASKLIKFGRQPVSIGGGLRYWADSPPGGPRDWGVRLSVTFLFAR</sequence>
<name>A0A5C7G1U0_9BURK</name>
<dbReference type="Proteomes" id="UP000321413">
    <property type="component" value="Unassembled WGS sequence"/>
</dbReference>
<evidence type="ECO:0000313" key="3">
    <source>
        <dbReference type="Proteomes" id="UP000321413"/>
    </source>
</evidence>
<organism evidence="2 3">
    <name type="scientific">Massilia arenae</name>
    <dbReference type="NCBI Taxonomy" id="2603288"/>
    <lineage>
        <taxon>Bacteria</taxon>
        <taxon>Pseudomonadati</taxon>
        <taxon>Pseudomonadota</taxon>
        <taxon>Betaproteobacteria</taxon>
        <taxon>Burkholderiales</taxon>
        <taxon>Oxalobacteraceae</taxon>
        <taxon>Telluria group</taxon>
        <taxon>Massilia</taxon>
    </lineage>
</organism>
<accession>A0A5C7G1U0</accession>
<proteinExistence type="predicted"/>
<dbReference type="EMBL" id="VPFD01000010">
    <property type="protein sequence ID" value="TXF99848.1"/>
    <property type="molecule type" value="Genomic_DNA"/>
</dbReference>
<feature type="chain" id="PRO_5022997314" evidence="1">
    <location>
        <begin position="36"/>
        <end position="279"/>
    </location>
</feature>
<gene>
    <name evidence="2" type="ORF">FVD38_10595</name>
</gene>
<protein>
    <submittedName>
        <fullName evidence="2">Transporter</fullName>
    </submittedName>
</protein>
<comment type="caution">
    <text evidence="2">The sequence shown here is derived from an EMBL/GenBank/DDBJ whole genome shotgun (WGS) entry which is preliminary data.</text>
</comment>